<dbReference type="Pfam" id="PF03938">
    <property type="entry name" value="OmpH"/>
    <property type="match status" value="1"/>
</dbReference>
<evidence type="ECO:0000256" key="1">
    <source>
        <dbReference type="ARBA" id="ARBA00009091"/>
    </source>
</evidence>
<gene>
    <name evidence="5" type="ORF">QGN17_02955</name>
</gene>
<evidence type="ECO:0000256" key="4">
    <source>
        <dbReference type="SAM" id="SignalP"/>
    </source>
</evidence>
<keyword evidence="3" id="KW-0175">Coiled coil</keyword>
<dbReference type="PANTHER" id="PTHR35089">
    <property type="entry name" value="CHAPERONE PROTEIN SKP"/>
    <property type="match status" value="1"/>
</dbReference>
<dbReference type="InterPro" id="IPR024930">
    <property type="entry name" value="Skp_dom_sf"/>
</dbReference>
<dbReference type="SUPFAM" id="SSF111384">
    <property type="entry name" value="OmpH-like"/>
    <property type="match status" value="1"/>
</dbReference>
<feature type="signal peptide" evidence="4">
    <location>
        <begin position="1"/>
        <end position="21"/>
    </location>
</feature>
<dbReference type="InterPro" id="IPR005632">
    <property type="entry name" value="Chaperone_Skp"/>
</dbReference>
<organism evidence="5 6">
    <name type="scientific">Sphingomonas oryzagri</name>
    <dbReference type="NCBI Taxonomy" id="3042314"/>
    <lineage>
        <taxon>Bacteria</taxon>
        <taxon>Pseudomonadati</taxon>
        <taxon>Pseudomonadota</taxon>
        <taxon>Alphaproteobacteria</taxon>
        <taxon>Sphingomonadales</taxon>
        <taxon>Sphingomonadaceae</taxon>
        <taxon>Sphingomonas</taxon>
    </lineage>
</organism>
<evidence type="ECO:0000256" key="2">
    <source>
        <dbReference type="ARBA" id="ARBA00022729"/>
    </source>
</evidence>
<feature type="chain" id="PRO_5045880026" evidence="4">
    <location>
        <begin position="22"/>
        <end position="199"/>
    </location>
</feature>
<dbReference type="PANTHER" id="PTHR35089:SF1">
    <property type="entry name" value="CHAPERONE PROTEIN SKP"/>
    <property type="match status" value="1"/>
</dbReference>
<accession>A0ABT6MXA6</accession>
<feature type="coiled-coil region" evidence="3">
    <location>
        <begin position="102"/>
        <end position="133"/>
    </location>
</feature>
<evidence type="ECO:0000313" key="5">
    <source>
        <dbReference type="EMBL" id="MDH7637680.1"/>
    </source>
</evidence>
<name>A0ABT6MXA6_9SPHN</name>
<comment type="caution">
    <text evidence="5">The sequence shown here is derived from an EMBL/GenBank/DDBJ whole genome shotgun (WGS) entry which is preliminary data.</text>
</comment>
<dbReference type="EMBL" id="JARYGZ010000001">
    <property type="protein sequence ID" value="MDH7637680.1"/>
    <property type="molecule type" value="Genomic_DNA"/>
</dbReference>
<dbReference type="SMART" id="SM00935">
    <property type="entry name" value="OmpH"/>
    <property type="match status" value="1"/>
</dbReference>
<evidence type="ECO:0000256" key="3">
    <source>
        <dbReference type="SAM" id="Coils"/>
    </source>
</evidence>
<protein>
    <submittedName>
        <fullName evidence="5">OmpH family outer membrane protein</fullName>
    </submittedName>
</protein>
<dbReference type="Gene3D" id="3.30.910.20">
    <property type="entry name" value="Skp domain"/>
    <property type="match status" value="1"/>
</dbReference>
<reference evidence="5" key="1">
    <citation type="submission" date="2023-04" db="EMBL/GenBank/DDBJ databases">
        <title>Sphingomonas sp. MAHUQ-71 isolated from rice field.</title>
        <authorList>
            <person name="Huq M.A."/>
        </authorList>
    </citation>
    <scope>NUCLEOTIDE SEQUENCE</scope>
    <source>
        <strain evidence="5">MAHUQ-71</strain>
    </source>
</reference>
<dbReference type="Proteomes" id="UP001160625">
    <property type="component" value="Unassembled WGS sequence"/>
</dbReference>
<dbReference type="RefSeq" id="WP_281043022.1">
    <property type="nucleotide sequence ID" value="NZ_JARYGZ010000001.1"/>
</dbReference>
<proteinExistence type="inferred from homology"/>
<evidence type="ECO:0000313" key="6">
    <source>
        <dbReference type="Proteomes" id="UP001160625"/>
    </source>
</evidence>
<keyword evidence="2 4" id="KW-0732">Signal</keyword>
<comment type="similarity">
    <text evidence="1">Belongs to the Skp family.</text>
</comment>
<keyword evidence="6" id="KW-1185">Reference proteome</keyword>
<sequence length="199" mass="20951">MKPFAFLVLSIAPLHPFAAQADVPPQPASGLGGTPVAGLCMLSRPAVFANSKVGIAAGERLKELTQQADAELAPDRKALEAERQALADQAGKLSPSDRQARVQAVEQHARALQAKAEQRNRELEATKVKVIEQIGASMQPIVAQIYKARGCGLLLDRGSVIGGNMANDLTPQVVQALDTKISAISFNREVLTGAGDGKP</sequence>